<keyword evidence="4" id="KW-0238">DNA-binding</keyword>
<dbReference type="Pfam" id="PF02229">
    <property type="entry name" value="PC4"/>
    <property type="match status" value="1"/>
</dbReference>
<feature type="compositionally biased region" description="Low complexity" evidence="7">
    <location>
        <begin position="69"/>
        <end position="97"/>
    </location>
</feature>
<evidence type="ECO:0000256" key="4">
    <source>
        <dbReference type="ARBA" id="ARBA00023125"/>
    </source>
</evidence>
<gene>
    <name evidence="9" type="ORF">M0813_21872</name>
</gene>
<evidence type="ECO:0000256" key="3">
    <source>
        <dbReference type="ARBA" id="ARBA00023015"/>
    </source>
</evidence>
<dbReference type="InterPro" id="IPR009044">
    <property type="entry name" value="ssDNA-bd_transcriptional_reg"/>
</dbReference>
<evidence type="ECO:0000256" key="6">
    <source>
        <dbReference type="ARBA" id="ARBA00023242"/>
    </source>
</evidence>
<dbReference type="InterPro" id="IPR045125">
    <property type="entry name" value="Sub1/Tcp4-like"/>
</dbReference>
<keyword evidence="6" id="KW-0539">Nucleus</keyword>
<feature type="compositionally biased region" description="Basic and acidic residues" evidence="7">
    <location>
        <begin position="98"/>
        <end position="119"/>
    </location>
</feature>
<feature type="region of interest" description="Disordered" evidence="7">
    <location>
        <begin position="68"/>
        <end position="130"/>
    </location>
</feature>
<evidence type="ECO:0000256" key="7">
    <source>
        <dbReference type="SAM" id="MobiDB-lite"/>
    </source>
</evidence>
<sequence>MDQSLKSEAKKSLLQLLPIINLKSTSLDQLIGILEGQLRVEKNSFLKHKAELQQLFIECISLIQSKQLNEQPKQQQPQPQPQQKQQPEQKINQNNNKITKEQTQEKEQKKETKAKENKINKNKKNKKASLNSIEFKENDLFENSDHSTKLSKPNPIIKKQFQNKKPEQEKEKEKEKEKQQEKEKEKEKIKKYQQPNEDIATQKMRQAIPGFIACLGNSCMVTENVFRNVKYVHIRKYFLKNGEWRPTKKGISFTKQQWNEFNSVIPQVQNTIKTKFK</sequence>
<name>A0ABQ8YFR9_9EUKA</name>
<evidence type="ECO:0000256" key="1">
    <source>
        <dbReference type="ARBA" id="ARBA00004123"/>
    </source>
</evidence>
<comment type="caution">
    <text evidence="9">The sequence shown here is derived from an EMBL/GenBank/DDBJ whole genome shotgun (WGS) entry which is preliminary data.</text>
</comment>
<accession>A0ABQ8YFR9</accession>
<dbReference type="PANTHER" id="PTHR13215">
    <property type="entry name" value="RNA POLYMERASE II TRANSCRIPTIONAL COACTIVATOR"/>
    <property type="match status" value="1"/>
</dbReference>
<comment type="similarity">
    <text evidence="2">Belongs to the transcriptional coactivator PC4 family.</text>
</comment>
<feature type="region of interest" description="Disordered" evidence="7">
    <location>
        <begin position="143"/>
        <end position="192"/>
    </location>
</feature>
<dbReference type="SUPFAM" id="SSF54447">
    <property type="entry name" value="ssDNA-binding transcriptional regulator domain"/>
    <property type="match status" value="1"/>
</dbReference>
<evidence type="ECO:0000256" key="5">
    <source>
        <dbReference type="ARBA" id="ARBA00023163"/>
    </source>
</evidence>
<evidence type="ECO:0000256" key="2">
    <source>
        <dbReference type="ARBA" id="ARBA00009001"/>
    </source>
</evidence>
<evidence type="ECO:0000259" key="8">
    <source>
        <dbReference type="Pfam" id="PF02229"/>
    </source>
</evidence>
<protein>
    <submittedName>
        <fullName evidence="9">Activated RNA polymerase ii transcriptional coactivator p15</fullName>
    </submittedName>
</protein>
<organism evidence="9 10">
    <name type="scientific">Anaeramoeba flamelloides</name>
    <dbReference type="NCBI Taxonomy" id="1746091"/>
    <lineage>
        <taxon>Eukaryota</taxon>
        <taxon>Metamonada</taxon>
        <taxon>Anaeramoebidae</taxon>
        <taxon>Anaeramoeba</taxon>
    </lineage>
</organism>
<proteinExistence type="inferred from homology"/>
<feature type="domain" description="Transcriptional coactivator p15 (PC4) C-terminal" evidence="8">
    <location>
        <begin position="216"/>
        <end position="261"/>
    </location>
</feature>
<reference evidence="9" key="1">
    <citation type="submission" date="2022-08" db="EMBL/GenBank/DDBJ databases">
        <title>Novel sulfate-reducing endosymbionts in the free-living metamonad Anaeramoeba.</title>
        <authorList>
            <person name="Jerlstrom-Hultqvist J."/>
            <person name="Cepicka I."/>
            <person name="Gallot-Lavallee L."/>
            <person name="Salas-Leiva D."/>
            <person name="Curtis B.A."/>
            <person name="Zahonova K."/>
            <person name="Pipaliya S."/>
            <person name="Dacks J."/>
            <person name="Roger A.J."/>
        </authorList>
    </citation>
    <scope>NUCLEOTIDE SEQUENCE</scope>
    <source>
        <strain evidence="9">Schooner1</strain>
    </source>
</reference>
<dbReference type="EMBL" id="JAOAOG010000168">
    <property type="protein sequence ID" value="KAJ6243435.1"/>
    <property type="molecule type" value="Genomic_DNA"/>
</dbReference>
<dbReference type="Proteomes" id="UP001150062">
    <property type="component" value="Unassembled WGS sequence"/>
</dbReference>
<comment type="subcellular location">
    <subcellularLocation>
        <location evidence="1">Nucleus</location>
    </subcellularLocation>
</comment>
<dbReference type="Gene3D" id="2.30.31.10">
    <property type="entry name" value="Transcriptional Coactivator Pc4, Chain A"/>
    <property type="match status" value="1"/>
</dbReference>
<dbReference type="InterPro" id="IPR003173">
    <property type="entry name" value="PC4_C"/>
</dbReference>
<evidence type="ECO:0000313" key="10">
    <source>
        <dbReference type="Proteomes" id="UP001150062"/>
    </source>
</evidence>
<keyword evidence="10" id="KW-1185">Reference proteome</keyword>
<feature type="compositionally biased region" description="Basic and acidic residues" evidence="7">
    <location>
        <begin position="164"/>
        <end position="190"/>
    </location>
</feature>
<evidence type="ECO:0000313" key="9">
    <source>
        <dbReference type="EMBL" id="KAJ6243435.1"/>
    </source>
</evidence>
<keyword evidence="5" id="KW-0804">Transcription</keyword>
<keyword evidence="3" id="KW-0805">Transcription regulation</keyword>